<feature type="domain" description="SIS" evidence="12">
    <location>
        <begin position="464"/>
        <end position="606"/>
    </location>
</feature>
<feature type="active site" description="For Fru-6P isomerization activity" evidence="10">
    <location>
        <position position="611"/>
    </location>
</feature>
<dbReference type="NCBIfam" id="TIGR01135">
    <property type="entry name" value="glmS"/>
    <property type="match status" value="1"/>
</dbReference>
<dbReference type="AlphaFoldDB" id="A0A100YU41"/>
<dbReference type="HAMAP" id="MF_00164">
    <property type="entry name" value="GlmS"/>
    <property type="match status" value="1"/>
</dbReference>
<dbReference type="InterPro" id="IPR035466">
    <property type="entry name" value="GlmS/AgaS_SIS"/>
</dbReference>
<dbReference type="GO" id="GO:0006047">
    <property type="term" value="P:UDP-N-acetylglucosamine metabolic process"/>
    <property type="evidence" value="ECO:0007669"/>
    <property type="project" value="TreeGrafter"/>
</dbReference>
<keyword evidence="6 10" id="KW-0032">Aminotransferase</keyword>
<dbReference type="RefSeq" id="WP_059056023.1">
    <property type="nucleotide sequence ID" value="NZ_LOJF01000012.1"/>
</dbReference>
<keyword evidence="8" id="KW-0677">Repeat</keyword>
<evidence type="ECO:0000313" key="13">
    <source>
        <dbReference type="EMBL" id="KUH57708.1"/>
    </source>
</evidence>
<name>A0A100YU41_TRASO</name>
<dbReference type="GO" id="GO:0097367">
    <property type="term" value="F:carbohydrate derivative binding"/>
    <property type="evidence" value="ECO:0007669"/>
    <property type="project" value="InterPro"/>
</dbReference>
<dbReference type="FunFam" id="3.60.20.10:FF:000006">
    <property type="entry name" value="Glutamine--fructose-6-phosphate aminotransferase [isomerizing]"/>
    <property type="match status" value="1"/>
</dbReference>
<dbReference type="InterPro" id="IPR017932">
    <property type="entry name" value="GATase_2_dom"/>
</dbReference>
<dbReference type="EC" id="2.6.1.16" evidence="3 10"/>
<dbReference type="GO" id="GO:0006487">
    <property type="term" value="P:protein N-linked glycosylation"/>
    <property type="evidence" value="ECO:0007669"/>
    <property type="project" value="TreeGrafter"/>
</dbReference>
<dbReference type="InterPro" id="IPR035490">
    <property type="entry name" value="GlmS/FrlB_SIS"/>
</dbReference>
<evidence type="ECO:0000256" key="3">
    <source>
        <dbReference type="ARBA" id="ARBA00012916"/>
    </source>
</evidence>
<dbReference type="Gene3D" id="3.40.50.10490">
    <property type="entry name" value="Glucose-6-phosphate isomerase like protein, domain 1"/>
    <property type="match status" value="2"/>
</dbReference>
<dbReference type="PROSITE" id="PS51464">
    <property type="entry name" value="SIS"/>
    <property type="match status" value="2"/>
</dbReference>
<evidence type="ECO:0000256" key="5">
    <source>
        <dbReference type="ARBA" id="ARBA00022490"/>
    </source>
</evidence>
<dbReference type="SUPFAM" id="SSF53697">
    <property type="entry name" value="SIS domain"/>
    <property type="match status" value="1"/>
</dbReference>
<proteinExistence type="inferred from homology"/>
<comment type="caution">
    <text evidence="13">The sequence shown here is derived from an EMBL/GenBank/DDBJ whole genome shotgun (WGS) entry which is preliminary data.</text>
</comment>
<evidence type="ECO:0000256" key="10">
    <source>
        <dbReference type="HAMAP-Rule" id="MF_00164"/>
    </source>
</evidence>
<dbReference type="Proteomes" id="UP000054078">
    <property type="component" value="Unassembled WGS sequence"/>
</dbReference>
<keyword evidence="7 10" id="KW-0808">Transferase</keyword>
<protein>
    <recommendedName>
        <fullName evidence="4 10">Glutamine--fructose-6-phosphate aminotransferase [isomerizing]</fullName>
        <ecNumber evidence="3 10">2.6.1.16</ecNumber>
    </recommendedName>
    <alternativeName>
        <fullName evidence="10">D-fructose-6-phosphate amidotransferase</fullName>
    </alternativeName>
    <alternativeName>
        <fullName evidence="10">GFAT</fullName>
    </alternativeName>
    <alternativeName>
        <fullName evidence="10">Glucosamine-6-phosphate synthase</fullName>
    </alternativeName>
    <alternativeName>
        <fullName evidence="10">Hexosephosphate aminotransferase</fullName>
    </alternativeName>
    <alternativeName>
        <fullName evidence="10">L-glutamine--D-fructose-6-phosphate amidotransferase</fullName>
    </alternativeName>
</protein>
<evidence type="ECO:0000256" key="9">
    <source>
        <dbReference type="ARBA" id="ARBA00022962"/>
    </source>
</evidence>
<dbReference type="OrthoDB" id="9761808at2"/>
<dbReference type="FunFam" id="3.40.50.10490:FF:000001">
    <property type="entry name" value="Glutamine--fructose-6-phosphate aminotransferase [isomerizing]"/>
    <property type="match status" value="1"/>
</dbReference>
<evidence type="ECO:0000256" key="6">
    <source>
        <dbReference type="ARBA" id="ARBA00022576"/>
    </source>
</evidence>
<dbReference type="GO" id="GO:0005975">
    <property type="term" value="P:carbohydrate metabolic process"/>
    <property type="evidence" value="ECO:0007669"/>
    <property type="project" value="UniProtKB-UniRule"/>
</dbReference>
<dbReference type="EMBL" id="LOJF01000012">
    <property type="protein sequence ID" value="KUH57708.1"/>
    <property type="molecule type" value="Genomic_DNA"/>
</dbReference>
<evidence type="ECO:0000256" key="2">
    <source>
        <dbReference type="ARBA" id="ARBA00004496"/>
    </source>
</evidence>
<feature type="initiator methionine" description="Removed" evidence="10">
    <location>
        <position position="1"/>
    </location>
</feature>
<evidence type="ECO:0000256" key="4">
    <source>
        <dbReference type="ARBA" id="ARBA00016090"/>
    </source>
</evidence>
<evidence type="ECO:0000256" key="1">
    <source>
        <dbReference type="ARBA" id="ARBA00001031"/>
    </source>
</evidence>
<dbReference type="NCBIfam" id="NF001484">
    <property type="entry name" value="PRK00331.1"/>
    <property type="match status" value="1"/>
</dbReference>
<dbReference type="CDD" id="cd00714">
    <property type="entry name" value="GFAT"/>
    <property type="match status" value="1"/>
</dbReference>
<feature type="domain" description="Glutamine amidotransferase type-2" evidence="11">
    <location>
        <begin position="2"/>
        <end position="222"/>
    </location>
</feature>
<accession>A0A100YU41</accession>
<keyword evidence="9" id="KW-0315">Glutamine amidotransferase</keyword>
<dbReference type="PANTHER" id="PTHR10937">
    <property type="entry name" value="GLUCOSAMINE--FRUCTOSE-6-PHOSPHATE AMINOTRANSFERASE, ISOMERIZING"/>
    <property type="match status" value="1"/>
</dbReference>
<dbReference type="Pfam" id="PF01380">
    <property type="entry name" value="SIS"/>
    <property type="match status" value="2"/>
</dbReference>
<organism evidence="13 14">
    <name type="scientific">Tractidigestivibacter scatoligenes</name>
    <name type="common">Olsenella scatoligenes</name>
    <dbReference type="NCBI Taxonomy" id="1299998"/>
    <lineage>
        <taxon>Bacteria</taxon>
        <taxon>Bacillati</taxon>
        <taxon>Actinomycetota</taxon>
        <taxon>Coriobacteriia</taxon>
        <taxon>Coriobacteriales</taxon>
        <taxon>Atopobiaceae</taxon>
        <taxon>Tractidigestivibacter</taxon>
    </lineage>
</organism>
<dbReference type="InterPro" id="IPR047084">
    <property type="entry name" value="GFAT_N"/>
</dbReference>
<dbReference type="InterPro" id="IPR005855">
    <property type="entry name" value="GFAT"/>
</dbReference>
<comment type="function">
    <text evidence="10">Catalyzes the first step in hexosamine metabolism, converting fructose-6P into glucosamine-6P using glutamine as a nitrogen source.</text>
</comment>
<dbReference type="PROSITE" id="PS51278">
    <property type="entry name" value="GATASE_TYPE_2"/>
    <property type="match status" value="1"/>
</dbReference>
<keyword evidence="5 10" id="KW-0963">Cytoplasm</keyword>
<evidence type="ECO:0000259" key="12">
    <source>
        <dbReference type="PROSITE" id="PS51464"/>
    </source>
</evidence>
<dbReference type="GO" id="GO:0004360">
    <property type="term" value="F:glutamine-fructose-6-phosphate transaminase (isomerizing) activity"/>
    <property type="evidence" value="ECO:0007669"/>
    <property type="project" value="UniProtKB-UniRule"/>
</dbReference>
<dbReference type="Pfam" id="PF13522">
    <property type="entry name" value="GATase_6"/>
    <property type="match status" value="1"/>
</dbReference>
<dbReference type="SUPFAM" id="SSF56235">
    <property type="entry name" value="N-terminal nucleophile aminohydrolases (Ntn hydrolases)"/>
    <property type="match status" value="1"/>
</dbReference>
<comment type="catalytic activity">
    <reaction evidence="1 10">
        <text>D-fructose 6-phosphate + L-glutamine = D-glucosamine 6-phosphate + L-glutamate</text>
        <dbReference type="Rhea" id="RHEA:13237"/>
        <dbReference type="ChEBI" id="CHEBI:29985"/>
        <dbReference type="ChEBI" id="CHEBI:58359"/>
        <dbReference type="ChEBI" id="CHEBI:58725"/>
        <dbReference type="ChEBI" id="CHEBI:61527"/>
        <dbReference type="EC" id="2.6.1.16"/>
    </reaction>
</comment>
<dbReference type="InterPro" id="IPR029055">
    <property type="entry name" value="Ntn_hydrolases_N"/>
</dbReference>
<evidence type="ECO:0000256" key="7">
    <source>
        <dbReference type="ARBA" id="ARBA00022679"/>
    </source>
</evidence>
<dbReference type="PANTHER" id="PTHR10937:SF0">
    <property type="entry name" value="GLUTAMINE--FRUCTOSE-6-PHOSPHATE TRANSAMINASE (ISOMERIZING)"/>
    <property type="match status" value="1"/>
</dbReference>
<reference evidence="13 14" key="1">
    <citation type="submission" date="2015-12" db="EMBL/GenBank/DDBJ databases">
        <title>Draft Genome Sequence of Olsenella scatoligenes SK9K4T; a Producer of 3-Methylindole- (skatole) and 4-Methylphenol- (p-cresol) Isolated from Pig Feces.</title>
        <authorList>
            <person name="Li X."/>
            <person name="Borg B."/>
            <person name="Canibe N."/>
        </authorList>
    </citation>
    <scope>NUCLEOTIDE SEQUENCE [LARGE SCALE GENOMIC DNA]</scope>
    <source>
        <strain evidence="13 14">SK9K4</strain>
    </source>
</reference>
<gene>
    <name evidence="10" type="primary">glmS</name>
    <name evidence="13" type="ORF">AUL39_10405</name>
</gene>
<feature type="domain" description="SIS" evidence="12">
    <location>
        <begin position="291"/>
        <end position="431"/>
    </location>
</feature>
<dbReference type="GO" id="GO:0005829">
    <property type="term" value="C:cytosol"/>
    <property type="evidence" value="ECO:0007669"/>
    <property type="project" value="TreeGrafter"/>
</dbReference>
<keyword evidence="14" id="KW-1185">Reference proteome</keyword>
<dbReference type="InterPro" id="IPR001347">
    <property type="entry name" value="SIS_dom"/>
</dbReference>
<evidence type="ECO:0000259" key="11">
    <source>
        <dbReference type="PROSITE" id="PS51278"/>
    </source>
</evidence>
<dbReference type="Gene3D" id="3.60.20.10">
    <property type="entry name" value="Glutamine Phosphoribosylpyrophosphate, subunit 1, domain 1"/>
    <property type="match status" value="1"/>
</dbReference>
<dbReference type="STRING" id="1299998.AUL39_10405"/>
<comment type="subcellular location">
    <subcellularLocation>
        <location evidence="2 10">Cytoplasm</location>
    </subcellularLocation>
</comment>
<dbReference type="CDD" id="cd05009">
    <property type="entry name" value="SIS_GlmS_GlmD_2"/>
    <property type="match status" value="1"/>
</dbReference>
<comment type="subunit">
    <text evidence="10">Homodimer.</text>
</comment>
<dbReference type="InterPro" id="IPR046348">
    <property type="entry name" value="SIS_dom_sf"/>
</dbReference>
<feature type="active site" description="Nucleophile; for GATase activity" evidence="10">
    <location>
        <position position="2"/>
    </location>
</feature>
<evidence type="ECO:0000256" key="8">
    <source>
        <dbReference type="ARBA" id="ARBA00022737"/>
    </source>
</evidence>
<dbReference type="GO" id="GO:0006002">
    <property type="term" value="P:fructose 6-phosphate metabolic process"/>
    <property type="evidence" value="ECO:0007669"/>
    <property type="project" value="TreeGrafter"/>
</dbReference>
<dbReference type="CDD" id="cd05008">
    <property type="entry name" value="SIS_GlmS_GlmD_1"/>
    <property type="match status" value="1"/>
</dbReference>
<sequence>MCGIVGYTGKKQAAQFLLDGLATLEYRGYDSAGVEVLSPDGELHGVKCAGRVSILADRCKTANLTGTTGIAHTRWATHGAPTDKNAHPHLDCTGRIAIVHNGIIENYRELRSYLARNGHTFASDTDSEVVAHLVEDAWAGPCKGDLVAAVSNAVSRLEGSWALAVVCADAPGQIVVARNGSPLVVASTPEGAYAASDVTPLASVTSHVIQLENGQIARLEESGKVTVYDSEGTTVEHPSTFDIDWDASAATLGGYADFMEKEISEQPEAIERLLKGRLGEKGILLDELRMSEKDLAAVDRIFIIACGTSYHVGLIARTLIQTWAHVPVVCEYASEFNYEQDVLITGHTLCLIITQSGETADTLTAARRMKGMGCKVFAVTNVLGSSAARESDGVLYVQAGPEVCVCSTKAYTAQMVACALFALRLAQANGHMDAAEVSGHYADLATLPDLIRTVLSRAWQDKQAATVFRRAHSALFLGRGVNSTTAYEGALKLKEISYLHAEAYPAGEMKHGPIALLEPGFPVVAIVPEDRVHDKTVSNIQEVIARGATCVAVATDGDESVASLCEHVLWIPPVEDELLVPIVAVVHLQVLARYVARSRGCDVDKPRNLAKSVTVE</sequence>
<evidence type="ECO:0000313" key="14">
    <source>
        <dbReference type="Proteomes" id="UP000054078"/>
    </source>
</evidence>